<evidence type="ECO:0000259" key="10">
    <source>
        <dbReference type="PROSITE" id="PS50110"/>
    </source>
</evidence>
<evidence type="ECO:0000256" key="6">
    <source>
        <dbReference type="ARBA" id="ARBA00022777"/>
    </source>
</evidence>
<dbReference type="Pfam" id="PF02518">
    <property type="entry name" value="HATPase_c"/>
    <property type="match status" value="1"/>
</dbReference>
<dbReference type="Gene3D" id="1.10.287.130">
    <property type="match status" value="1"/>
</dbReference>
<keyword evidence="5" id="KW-0808">Transferase</keyword>
<dbReference type="InterPro" id="IPR003660">
    <property type="entry name" value="HAMP_dom"/>
</dbReference>
<comment type="subcellular location">
    <subcellularLocation>
        <location evidence="2">Membrane</location>
    </subcellularLocation>
</comment>
<evidence type="ECO:0000256" key="7">
    <source>
        <dbReference type="PROSITE-ProRule" id="PRU00169"/>
    </source>
</evidence>
<dbReference type="GO" id="GO:0005886">
    <property type="term" value="C:plasma membrane"/>
    <property type="evidence" value="ECO:0007669"/>
    <property type="project" value="TreeGrafter"/>
</dbReference>
<dbReference type="Gene3D" id="6.10.340.10">
    <property type="match status" value="1"/>
</dbReference>
<dbReference type="Pfam" id="PF09984">
    <property type="entry name" value="sCache_4"/>
    <property type="match status" value="1"/>
</dbReference>
<dbReference type="PRINTS" id="PR00344">
    <property type="entry name" value="BCTRLSENSOR"/>
</dbReference>
<dbReference type="InterPro" id="IPR003594">
    <property type="entry name" value="HATPase_dom"/>
</dbReference>
<evidence type="ECO:0000256" key="8">
    <source>
        <dbReference type="SAM" id="Phobius"/>
    </source>
</evidence>
<dbReference type="Proteomes" id="UP000260665">
    <property type="component" value="Unassembled WGS sequence"/>
</dbReference>
<dbReference type="InterPro" id="IPR019247">
    <property type="entry name" value="Histidine_kinase_BarA_N"/>
</dbReference>
<dbReference type="InterPro" id="IPR036890">
    <property type="entry name" value="HATPase_C_sf"/>
</dbReference>
<dbReference type="AlphaFoldDB" id="A0A3E1R744"/>
<dbReference type="InterPro" id="IPR004358">
    <property type="entry name" value="Sig_transdc_His_kin-like_C"/>
</dbReference>
<dbReference type="PROSITE" id="PS50110">
    <property type="entry name" value="RESPONSE_REGULATORY"/>
    <property type="match status" value="1"/>
</dbReference>
<dbReference type="PANTHER" id="PTHR43047:SF9">
    <property type="entry name" value="HISTIDINE KINASE"/>
    <property type="match status" value="1"/>
</dbReference>
<dbReference type="PROSITE" id="PS50109">
    <property type="entry name" value="HIS_KIN"/>
    <property type="match status" value="1"/>
</dbReference>
<name>A0A3E1R744_9BURK</name>
<evidence type="ECO:0000256" key="1">
    <source>
        <dbReference type="ARBA" id="ARBA00000085"/>
    </source>
</evidence>
<dbReference type="SUPFAM" id="SSF55874">
    <property type="entry name" value="ATPase domain of HSP90 chaperone/DNA topoisomerase II/histidine kinase"/>
    <property type="match status" value="1"/>
</dbReference>
<comment type="caution">
    <text evidence="11">The sequence shown here is derived from an EMBL/GenBank/DDBJ whole genome shotgun (WGS) entry which is preliminary data.</text>
</comment>
<dbReference type="SMART" id="SM00448">
    <property type="entry name" value="REC"/>
    <property type="match status" value="1"/>
</dbReference>
<protein>
    <recommendedName>
        <fullName evidence="3">histidine kinase</fullName>
        <ecNumber evidence="3">2.7.13.3</ecNumber>
    </recommendedName>
</protein>
<dbReference type="Pfam" id="PF00512">
    <property type="entry name" value="HisKA"/>
    <property type="match status" value="1"/>
</dbReference>
<sequence>MMGRAIRARMAQASILPVLLVVITIVSIFWQGRVQDLEASHQQRVGLLVHQAAVFSAYGLFSGNTASLQSLVQEMQREPGVISVQVFDAEGRAVASSGTSALRRFADLEALQYVERQRALQIDVLAQPILPSVVPVEDMFSPQETPTFKATVALGSAVVEVSRKALDGKKRSALLTALWVGLSGILLGGLLAYRLGDRVVNPMLRVSQMVQRIGQGNFATSQDILPDDPLRELQVSLNLMAKRLAWGRDDLERQVESVTLELRRKKEQAESATLAKSRFLAAASHDLRQPSHALGMFVARLGQLPMQPQMRQLVDNLELSVQAMQDLLDGLLDLSRLDSGNVQVRMGPVDLNDLLGSVRSALESSAETKGLRLRVRPTTLWATSDALLLQRMLFNLVINAIRYTEQGGVLVACRPCDDGSSVCIEVRDSGIGIPAEHHEDIFKEFYQLSNRAGDRNFGLGLGLNIVQRSAALLGHGITLRSQVGCGTRFSIVLARCEPGTPLVQHTGESLQPALGDISGLQVLVIEDNTQAREAVRELLLSWGCQVQEAANQVQALQQLHQHGVPDVILSDYHLGASETGIACITALRGQAGVQIAACLMSGETHEDFLQEVKAADLPLLHKPVRPAKLRSLLRHMQP</sequence>
<dbReference type="InterPro" id="IPR005467">
    <property type="entry name" value="His_kinase_dom"/>
</dbReference>
<feature type="modified residue" description="4-aspartylphosphate" evidence="7">
    <location>
        <position position="571"/>
    </location>
</feature>
<keyword evidence="8" id="KW-0812">Transmembrane</keyword>
<accession>A0A3E1R744</accession>
<feature type="domain" description="Response regulatory" evidence="10">
    <location>
        <begin position="521"/>
        <end position="637"/>
    </location>
</feature>
<feature type="transmembrane region" description="Helical" evidence="8">
    <location>
        <begin position="12"/>
        <end position="32"/>
    </location>
</feature>
<feature type="transmembrane region" description="Helical" evidence="8">
    <location>
        <begin position="44"/>
        <end position="61"/>
    </location>
</feature>
<keyword evidence="12" id="KW-1185">Reference proteome</keyword>
<dbReference type="SUPFAM" id="SSF47384">
    <property type="entry name" value="Homodimeric domain of signal transducing histidine kinase"/>
    <property type="match status" value="1"/>
</dbReference>
<dbReference type="InterPro" id="IPR011006">
    <property type="entry name" value="CheY-like_superfamily"/>
</dbReference>
<evidence type="ECO:0000256" key="2">
    <source>
        <dbReference type="ARBA" id="ARBA00004370"/>
    </source>
</evidence>
<keyword evidence="8" id="KW-0472">Membrane</keyword>
<dbReference type="Gene3D" id="3.30.565.10">
    <property type="entry name" value="Histidine kinase-like ATPase, C-terminal domain"/>
    <property type="match status" value="1"/>
</dbReference>
<dbReference type="EC" id="2.7.13.3" evidence="3"/>
<dbReference type="GO" id="GO:0000155">
    <property type="term" value="F:phosphorelay sensor kinase activity"/>
    <property type="evidence" value="ECO:0007669"/>
    <property type="project" value="InterPro"/>
</dbReference>
<dbReference type="CDD" id="cd00082">
    <property type="entry name" value="HisKA"/>
    <property type="match status" value="1"/>
</dbReference>
<dbReference type="CDD" id="cd00156">
    <property type="entry name" value="REC"/>
    <property type="match status" value="1"/>
</dbReference>
<evidence type="ECO:0000259" key="9">
    <source>
        <dbReference type="PROSITE" id="PS50109"/>
    </source>
</evidence>
<organism evidence="11 12">
    <name type="scientific">Rhodoferax lacus</name>
    <dbReference type="NCBI Taxonomy" id="2184758"/>
    <lineage>
        <taxon>Bacteria</taxon>
        <taxon>Pseudomonadati</taxon>
        <taxon>Pseudomonadota</taxon>
        <taxon>Betaproteobacteria</taxon>
        <taxon>Burkholderiales</taxon>
        <taxon>Comamonadaceae</taxon>
        <taxon>Rhodoferax</taxon>
    </lineage>
</organism>
<feature type="transmembrane region" description="Helical" evidence="8">
    <location>
        <begin position="173"/>
        <end position="193"/>
    </location>
</feature>
<dbReference type="InterPro" id="IPR001789">
    <property type="entry name" value="Sig_transdc_resp-reg_receiver"/>
</dbReference>
<dbReference type="InterPro" id="IPR003661">
    <property type="entry name" value="HisK_dim/P_dom"/>
</dbReference>
<dbReference type="Gene3D" id="3.40.50.2300">
    <property type="match status" value="1"/>
</dbReference>
<keyword evidence="4 7" id="KW-0597">Phosphoprotein</keyword>
<evidence type="ECO:0000313" key="12">
    <source>
        <dbReference type="Proteomes" id="UP000260665"/>
    </source>
</evidence>
<comment type="catalytic activity">
    <reaction evidence="1">
        <text>ATP + protein L-histidine = ADP + protein N-phospho-L-histidine.</text>
        <dbReference type="EC" id="2.7.13.3"/>
    </reaction>
</comment>
<evidence type="ECO:0000313" key="11">
    <source>
        <dbReference type="EMBL" id="RFO95186.1"/>
    </source>
</evidence>
<evidence type="ECO:0000256" key="5">
    <source>
        <dbReference type="ARBA" id="ARBA00022679"/>
    </source>
</evidence>
<keyword evidence="6 11" id="KW-0418">Kinase</keyword>
<evidence type="ECO:0000256" key="4">
    <source>
        <dbReference type="ARBA" id="ARBA00022553"/>
    </source>
</evidence>
<dbReference type="CDD" id="cd00075">
    <property type="entry name" value="HATPase"/>
    <property type="match status" value="1"/>
</dbReference>
<keyword evidence="8" id="KW-1133">Transmembrane helix</keyword>
<dbReference type="SMART" id="SM00387">
    <property type="entry name" value="HATPase_c"/>
    <property type="match status" value="1"/>
</dbReference>
<evidence type="ECO:0000256" key="3">
    <source>
        <dbReference type="ARBA" id="ARBA00012438"/>
    </source>
</evidence>
<dbReference type="Pfam" id="PF00072">
    <property type="entry name" value="Response_reg"/>
    <property type="match status" value="1"/>
</dbReference>
<feature type="domain" description="Histidine kinase" evidence="9">
    <location>
        <begin position="282"/>
        <end position="497"/>
    </location>
</feature>
<dbReference type="SMART" id="SM00388">
    <property type="entry name" value="HisKA"/>
    <property type="match status" value="1"/>
</dbReference>
<reference evidence="11 12" key="1">
    <citation type="submission" date="2018-05" db="EMBL/GenBank/DDBJ databases">
        <title>Rhodoferax soyangensis sp.nov., isolated from an oligotrophic freshwater lake.</title>
        <authorList>
            <person name="Park M."/>
        </authorList>
    </citation>
    <scope>NUCLEOTIDE SEQUENCE [LARGE SCALE GENOMIC DNA]</scope>
    <source>
        <strain evidence="11 12">IMCC26218</strain>
    </source>
</reference>
<dbReference type="RefSeq" id="WP_117179845.1">
    <property type="nucleotide sequence ID" value="NZ_QFZK01000020.1"/>
</dbReference>
<dbReference type="SUPFAM" id="SSF52172">
    <property type="entry name" value="CheY-like"/>
    <property type="match status" value="1"/>
</dbReference>
<proteinExistence type="predicted"/>
<dbReference type="CDD" id="cd06225">
    <property type="entry name" value="HAMP"/>
    <property type="match status" value="1"/>
</dbReference>
<dbReference type="Pfam" id="PF00672">
    <property type="entry name" value="HAMP"/>
    <property type="match status" value="1"/>
</dbReference>
<dbReference type="PANTHER" id="PTHR43047">
    <property type="entry name" value="TWO-COMPONENT HISTIDINE PROTEIN KINASE"/>
    <property type="match status" value="1"/>
</dbReference>
<gene>
    <name evidence="11" type="ORF">DIC66_19435</name>
</gene>
<dbReference type="EMBL" id="QFZK01000020">
    <property type="protein sequence ID" value="RFO95186.1"/>
    <property type="molecule type" value="Genomic_DNA"/>
</dbReference>
<dbReference type="GO" id="GO:0009927">
    <property type="term" value="F:histidine phosphotransfer kinase activity"/>
    <property type="evidence" value="ECO:0007669"/>
    <property type="project" value="TreeGrafter"/>
</dbReference>
<dbReference type="InterPro" id="IPR036097">
    <property type="entry name" value="HisK_dim/P_sf"/>
</dbReference>
<dbReference type="OrthoDB" id="6114847at2"/>